<evidence type="ECO:0000256" key="1">
    <source>
        <dbReference type="SAM" id="MobiDB-lite"/>
    </source>
</evidence>
<dbReference type="AlphaFoldDB" id="X0V566"/>
<feature type="region of interest" description="Disordered" evidence="1">
    <location>
        <begin position="61"/>
        <end position="113"/>
    </location>
</feature>
<feature type="region of interest" description="Disordered" evidence="1">
    <location>
        <begin position="1"/>
        <end position="21"/>
    </location>
</feature>
<gene>
    <name evidence="2" type="ORF">S01H1_36688</name>
</gene>
<name>X0V566_9ZZZZ</name>
<evidence type="ECO:0000313" key="2">
    <source>
        <dbReference type="EMBL" id="GAG06492.1"/>
    </source>
</evidence>
<dbReference type="EMBL" id="BARS01023002">
    <property type="protein sequence ID" value="GAG06492.1"/>
    <property type="molecule type" value="Genomic_DNA"/>
</dbReference>
<feature type="non-terminal residue" evidence="2">
    <location>
        <position position="1"/>
    </location>
</feature>
<comment type="caution">
    <text evidence="2">The sequence shown here is derived from an EMBL/GenBank/DDBJ whole genome shotgun (WGS) entry which is preliminary data.</text>
</comment>
<feature type="compositionally biased region" description="Acidic residues" evidence="1">
    <location>
        <begin position="8"/>
        <end position="17"/>
    </location>
</feature>
<protein>
    <submittedName>
        <fullName evidence="2">Uncharacterized protein</fullName>
    </submittedName>
</protein>
<feature type="compositionally biased region" description="Basic and acidic residues" evidence="1">
    <location>
        <begin position="71"/>
        <end position="91"/>
    </location>
</feature>
<reference evidence="2" key="1">
    <citation type="journal article" date="2014" name="Front. Microbiol.">
        <title>High frequency of phylogenetically diverse reductive dehalogenase-homologous genes in deep subseafloor sedimentary metagenomes.</title>
        <authorList>
            <person name="Kawai M."/>
            <person name="Futagami T."/>
            <person name="Toyoda A."/>
            <person name="Takaki Y."/>
            <person name="Nishi S."/>
            <person name="Hori S."/>
            <person name="Arai W."/>
            <person name="Tsubouchi T."/>
            <person name="Morono Y."/>
            <person name="Uchiyama I."/>
            <person name="Ito T."/>
            <person name="Fujiyama A."/>
            <person name="Inagaki F."/>
            <person name="Takami H."/>
        </authorList>
    </citation>
    <scope>NUCLEOTIDE SEQUENCE</scope>
    <source>
        <strain evidence="2">Expedition CK06-06</strain>
    </source>
</reference>
<feature type="compositionally biased region" description="Basic and acidic residues" evidence="1">
    <location>
        <begin position="104"/>
        <end position="113"/>
    </location>
</feature>
<proteinExistence type="predicted"/>
<accession>X0V566</accession>
<sequence length="141" mass="16119">PTEKSEAEKEEGEDEKEDPIRKLYINLRKPGFKEFVSSHLQAIPGMEEKYQAEIRSKWQGFYPDEPYPLDAPKEEAPVEETEKAEETDKPDPPTTLNCPLSYNDRPEKNDEGRVSVDVCDNTCTARENCVAYNKYSGNINS</sequence>
<organism evidence="2">
    <name type="scientific">marine sediment metagenome</name>
    <dbReference type="NCBI Taxonomy" id="412755"/>
    <lineage>
        <taxon>unclassified sequences</taxon>
        <taxon>metagenomes</taxon>
        <taxon>ecological metagenomes</taxon>
    </lineage>
</organism>